<dbReference type="EC" id="2.1.1.57" evidence="1"/>
<accession>A0AA88HDF1</accession>
<evidence type="ECO:0000256" key="2">
    <source>
        <dbReference type="SAM" id="MobiDB-lite"/>
    </source>
</evidence>
<dbReference type="InterPro" id="IPR000467">
    <property type="entry name" value="G_patch_dom"/>
</dbReference>
<keyword evidence="1" id="KW-0489">Methyltransferase</keyword>
<evidence type="ECO:0000313" key="6">
    <source>
        <dbReference type="Proteomes" id="UP001187531"/>
    </source>
</evidence>
<evidence type="ECO:0000313" key="5">
    <source>
        <dbReference type="EMBL" id="KAK2709328.1"/>
    </source>
</evidence>
<dbReference type="InterPro" id="IPR050851">
    <property type="entry name" value="mRNA_Cap_2O-Ribose_MeTrfase"/>
</dbReference>
<dbReference type="Gene3D" id="3.40.50.12760">
    <property type="match status" value="1"/>
</dbReference>
<evidence type="ECO:0000259" key="4">
    <source>
        <dbReference type="PROSITE" id="PS51613"/>
    </source>
</evidence>
<dbReference type="PANTHER" id="PTHR16121:SF0">
    <property type="entry name" value="CAP-SPECIFIC MRNA (NUCLEOSIDE-2'-O-)-METHYLTRANSFERASE 1"/>
    <property type="match status" value="1"/>
</dbReference>
<evidence type="ECO:0000256" key="1">
    <source>
        <dbReference type="RuleBase" id="RU368012"/>
    </source>
</evidence>
<protein>
    <recommendedName>
        <fullName evidence="1">Cap-specific mRNA (nucleoside-2'-O-)-methyltransferase 1</fullName>
        <ecNumber evidence="1">2.1.1.57</ecNumber>
    </recommendedName>
    <alternativeName>
        <fullName evidence="1">Cap1 2'O-ribose methyltransferase 1</fullName>
    </alternativeName>
</protein>
<dbReference type="GO" id="GO:0016556">
    <property type="term" value="P:mRNA modification"/>
    <property type="evidence" value="ECO:0007669"/>
    <property type="project" value="UniProtKB-UniRule"/>
</dbReference>
<proteinExistence type="predicted"/>
<feature type="domain" description="RrmJ-type SAM-dependent 2'-O-MTase" evidence="4">
    <location>
        <begin position="288"/>
        <end position="431"/>
    </location>
</feature>
<feature type="domain" description="G-patch" evidence="3">
    <location>
        <begin position="143"/>
        <end position="189"/>
    </location>
</feature>
<keyword evidence="1" id="KW-0808">Transferase</keyword>
<comment type="catalytic activity">
    <reaction evidence="1">
        <text>a 5'-end (N(7)-methyl 5'-triphosphoguanosine)-ribonucleoside in mRNA + S-adenosyl-L-methionine = a 5'-end (N(7)-methyl 5'-triphosphoguanosine)-(2'-O-methyl-ribonucleoside) in mRNA + S-adenosyl-L-homocysteine + H(+)</text>
        <dbReference type="Rhea" id="RHEA:67020"/>
        <dbReference type="Rhea" id="RHEA-COMP:17167"/>
        <dbReference type="Rhea" id="RHEA-COMP:17168"/>
        <dbReference type="ChEBI" id="CHEBI:15378"/>
        <dbReference type="ChEBI" id="CHEBI:57856"/>
        <dbReference type="ChEBI" id="CHEBI:59789"/>
        <dbReference type="ChEBI" id="CHEBI:156461"/>
        <dbReference type="ChEBI" id="CHEBI:167609"/>
        <dbReference type="EC" id="2.1.1.57"/>
    </reaction>
</comment>
<keyword evidence="6" id="KW-1185">Reference proteome</keyword>
<dbReference type="GO" id="GO:0004483">
    <property type="term" value="F:methyltransferase cap1 activity"/>
    <property type="evidence" value="ECO:0007669"/>
    <property type="project" value="UniProtKB-UniRule"/>
</dbReference>
<dbReference type="Pfam" id="PF01728">
    <property type="entry name" value="FtsJ"/>
    <property type="match status" value="1"/>
</dbReference>
<dbReference type="PANTHER" id="PTHR16121">
    <property type="entry name" value="CAP-SPECIFIC MRNA (NUCLEOSIDE-2'-O-)-METHYLTRANSFERASE 1-RELATED"/>
    <property type="match status" value="1"/>
</dbReference>
<keyword evidence="1" id="KW-0949">S-adenosyl-L-methionine</keyword>
<dbReference type="GO" id="GO:0005737">
    <property type="term" value="C:cytoplasm"/>
    <property type="evidence" value="ECO:0007669"/>
    <property type="project" value="TreeGrafter"/>
</dbReference>
<name>A0AA88HDF1_ARTSF</name>
<dbReference type="InterPro" id="IPR002877">
    <property type="entry name" value="RNA_MeTrfase_FtsJ_dom"/>
</dbReference>
<evidence type="ECO:0000259" key="3">
    <source>
        <dbReference type="PROSITE" id="PS50174"/>
    </source>
</evidence>
<dbReference type="PROSITE" id="PS50174">
    <property type="entry name" value="G_PATCH"/>
    <property type="match status" value="1"/>
</dbReference>
<dbReference type="InterPro" id="IPR025816">
    <property type="entry name" value="RrmJ-type_MeTrfase"/>
</dbReference>
<keyword evidence="1" id="KW-0539">Nucleus</keyword>
<feature type="region of interest" description="Disordered" evidence="2">
    <location>
        <begin position="1"/>
        <end position="39"/>
    </location>
</feature>
<dbReference type="GO" id="GO:0032259">
    <property type="term" value="P:methylation"/>
    <property type="evidence" value="ECO:0007669"/>
    <property type="project" value="UniProtKB-KW"/>
</dbReference>
<keyword evidence="1" id="KW-0506">mRNA capping</keyword>
<comment type="function">
    <text evidence="1">S-adenosyl-L-methionine-dependent methyltransferase that mediates RNA cap1 2'-O-ribose methylation to the 5'-cap structure of RNAs. Methylates the ribose of the first nucleotide of a m(7)GpppG-capped mRNA to produce m(7)GpppNmp (cap1).</text>
</comment>
<dbReference type="Pfam" id="PF01585">
    <property type="entry name" value="G-patch"/>
    <property type="match status" value="1"/>
</dbReference>
<dbReference type="GO" id="GO:0003676">
    <property type="term" value="F:nucleic acid binding"/>
    <property type="evidence" value="ECO:0007669"/>
    <property type="project" value="UniProtKB-UniRule"/>
</dbReference>
<organism evidence="5 6">
    <name type="scientific">Artemia franciscana</name>
    <name type="common">Brine shrimp</name>
    <name type="synonym">Artemia sanfranciscana</name>
    <dbReference type="NCBI Taxonomy" id="6661"/>
    <lineage>
        <taxon>Eukaryota</taxon>
        <taxon>Metazoa</taxon>
        <taxon>Ecdysozoa</taxon>
        <taxon>Arthropoda</taxon>
        <taxon>Crustacea</taxon>
        <taxon>Branchiopoda</taxon>
        <taxon>Anostraca</taxon>
        <taxon>Artemiidae</taxon>
        <taxon>Artemia</taxon>
    </lineage>
</organism>
<dbReference type="GO" id="GO:0005634">
    <property type="term" value="C:nucleus"/>
    <property type="evidence" value="ECO:0007669"/>
    <property type="project" value="UniProtKB-SubCell"/>
</dbReference>
<dbReference type="EMBL" id="JAVRJZ010000017">
    <property type="protein sequence ID" value="KAK2709328.1"/>
    <property type="molecule type" value="Genomic_DNA"/>
</dbReference>
<dbReference type="SMART" id="SM00443">
    <property type="entry name" value="G_patch"/>
    <property type="match status" value="1"/>
</dbReference>
<comment type="subcellular location">
    <subcellularLocation>
        <location evidence="1">Nucleus</location>
    </subcellularLocation>
</comment>
<keyword evidence="1" id="KW-0507">mRNA processing</keyword>
<sequence>MSSLSASSESEAEDIDISYSDKKITGPFSGENAHQTSKTAIIRQDGAVVVSNSRKRKVDNDVENVPASHRKVIKTREEQEPVYSSKAVEMINAHQTSKTAIIRQDGAVVVSNSRKRKVDNDVENVPASHRKLIKTREEQEPVYSSKAVGMMSKMGFTGGLGLGKLKQGRVAPVETTQTRGRLGLGSKVPDVLAPANVIWDSSAEVIDFKAKLEWMPPFHQPVPSFEEMNSWVVIGRRKEAIEDEIQFCDPEVLSEVLNCKTVFDSLDEKQLRDARTRSNPFETIKKVFFQNRAAVKMAEIDAVTEFMFTNFNQRNDDASNVDAKEPLYFADVCAGPGGFSEYVLFRKKWHSKGFGFTLKGDNDFKLEEFLVGPPECFEPYYGKNGDGNVYEPENITSLKDFIYDNTDGRGVHFMMADGVCSRKYRYLNVVI</sequence>
<comment type="caution">
    <text evidence="5">The sequence shown here is derived from an EMBL/GenBank/DDBJ whole genome shotgun (WGS) entry which is preliminary data.</text>
</comment>
<dbReference type="PROSITE" id="PS51613">
    <property type="entry name" value="SAM_MT_RRMJ"/>
    <property type="match status" value="1"/>
</dbReference>
<reference evidence="5" key="1">
    <citation type="submission" date="2023-07" db="EMBL/GenBank/DDBJ databases">
        <title>Chromosome-level genome assembly of Artemia franciscana.</title>
        <authorList>
            <person name="Jo E."/>
        </authorList>
    </citation>
    <scope>NUCLEOTIDE SEQUENCE</scope>
    <source>
        <tissue evidence="5">Whole body</tissue>
    </source>
</reference>
<dbReference type="AlphaFoldDB" id="A0AA88HDF1"/>
<dbReference type="GO" id="GO:0006370">
    <property type="term" value="P:7-methylguanosine mRNA capping"/>
    <property type="evidence" value="ECO:0007669"/>
    <property type="project" value="UniProtKB-UniRule"/>
</dbReference>
<dbReference type="Proteomes" id="UP001187531">
    <property type="component" value="Unassembled WGS sequence"/>
</dbReference>
<gene>
    <name evidence="5" type="ORF">QYM36_013109</name>
</gene>